<sequence length="79" mass="9189">MFNYVVKVGHKAYRKFIFGAVLLFFCLLFITPANSQDENQKYFELDSGLKIFLYEKHTFPLINLVFAVNLGTKDESDET</sequence>
<dbReference type="EMBL" id="BARS01052633">
    <property type="protein sequence ID" value="GAG44209.1"/>
    <property type="molecule type" value="Genomic_DNA"/>
</dbReference>
<evidence type="ECO:0000313" key="1">
    <source>
        <dbReference type="EMBL" id="GAG44209.1"/>
    </source>
</evidence>
<dbReference type="AlphaFoldDB" id="X0XLZ2"/>
<feature type="non-terminal residue" evidence="1">
    <location>
        <position position="79"/>
    </location>
</feature>
<protein>
    <submittedName>
        <fullName evidence="1">Uncharacterized protein</fullName>
    </submittedName>
</protein>
<reference evidence="1" key="1">
    <citation type="journal article" date="2014" name="Front. Microbiol.">
        <title>High frequency of phylogenetically diverse reductive dehalogenase-homologous genes in deep subseafloor sedimentary metagenomes.</title>
        <authorList>
            <person name="Kawai M."/>
            <person name="Futagami T."/>
            <person name="Toyoda A."/>
            <person name="Takaki Y."/>
            <person name="Nishi S."/>
            <person name="Hori S."/>
            <person name="Arai W."/>
            <person name="Tsubouchi T."/>
            <person name="Morono Y."/>
            <person name="Uchiyama I."/>
            <person name="Ito T."/>
            <person name="Fujiyama A."/>
            <person name="Inagaki F."/>
            <person name="Takami H."/>
        </authorList>
    </citation>
    <scope>NUCLEOTIDE SEQUENCE</scope>
    <source>
        <strain evidence="1">Expedition CK06-06</strain>
    </source>
</reference>
<gene>
    <name evidence="1" type="ORF">S01H1_78230</name>
</gene>
<name>X0XLZ2_9ZZZZ</name>
<comment type="caution">
    <text evidence="1">The sequence shown here is derived from an EMBL/GenBank/DDBJ whole genome shotgun (WGS) entry which is preliminary data.</text>
</comment>
<proteinExistence type="predicted"/>
<accession>X0XLZ2</accession>
<organism evidence="1">
    <name type="scientific">marine sediment metagenome</name>
    <dbReference type="NCBI Taxonomy" id="412755"/>
    <lineage>
        <taxon>unclassified sequences</taxon>
        <taxon>metagenomes</taxon>
        <taxon>ecological metagenomes</taxon>
    </lineage>
</organism>